<dbReference type="OrthoDB" id="9810112at2"/>
<gene>
    <name evidence="4" type="primary">mqnA</name>
    <name evidence="5" type="ORF">DBT_0679</name>
</gene>
<comment type="catalytic activity">
    <reaction evidence="4">
        <text>chorismate = 3-[(1-carboxyvinyl)-oxy]benzoate + H2O</text>
        <dbReference type="Rhea" id="RHEA:40051"/>
        <dbReference type="ChEBI" id="CHEBI:15377"/>
        <dbReference type="ChEBI" id="CHEBI:29748"/>
        <dbReference type="ChEBI" id="CHEBI:76981"/>
        <dbReference type="EC" id="4.2.1.151"/>
    </reaction>
</comment>
<dbReference type="Proteomes" id="UP000093080">
    <property type="component" value="Unassembled WGS sequence"/>
</dbReference>
<dbReference type="AlphaFoldDB" id="A0A1B9F7C8"/>
<dbReference type="PANTHER" id="PTHR37690">
    <property type="entry name" value="CHORISMATE DEHYDRATASE"/>
    <property type="match status" value="1"/>
</dbReference>
<comment type="caution">
    <text evidence="5">The sequence shown here is derived from an EMBL/GenBank/DDBJ whole genome shotgun (WGS) entry which is preliminary data.</text>
</comment>
<keyword evidence="3 4" id="KW-0456">Lyase</keyword>
<name>A0A1B9F7C8_9BACT</name>
<dbReference type="Pfam" id="PF02621">
    <property type="entry name" value="VitK2_biosynth"/>
    <property type="match status" value="1"/>
</dbReference>
<protein>
    <recommendedName>
        <fullName evidence="4">Chorismate dehydratase</fullName>
        <ecNumber evidence="4">4.2.1.151</ecNumber>
    </recommendedName>
    <alternativeName>
        <fullName evidence="4">Menaquinone biosynthetic enzyme MqnA</fullName>
    </alternativeName>
</protein>
<comment type="similarity">
    <text evidence="4">Belongs to the MqnA/MqnD family. MqnA subfamily.</text>
</comment>
<evidence type="ECO:0000256" key="4">
    <source>
        <dbReference type="HAMAP-Rule" id="MF_00995"/>
    </source>
</evidence>
<evidence type="ECO:0000256" key="1">
    <source>
        <dbReference type="ARBA" id="ARBA00004863"/>
    </source>
</evidence>
<dbReference type="UniPathway" id="UPA00079"/>
<reference evidence="5 6" key="1">
    <citation type="submission" date="2016-06" db="EMBL/GenBank/DDBJ databases">
        <title>Respiratory ammonification of nitrate coupled to the oxidation of elemental sulfur in deep-sea autotrophic thermophilic bacteria.</title>
        <authorList>
            <person name="Slobodkina G.B."/>
            <person name="Mardanov A.V."/>
            <person name="Ravin N.V."/>
            <person name="Frolova A.A."/>
            <person name="Viryasiv M.B."/>
            <person name="Chernyh N.A."/>
            <person name="Bonch-Osmolovskaya E.A."/>
            <person name="Slobodkin A.I."/>
        </authorList>
    </citation>
    <scope>NUCLEOTIDE SEQUENCE [LARGE SCALE GENOMIC DNA]</scope>
    <source>
        <strain evidence="5 6">S69</strain>
    </source>
</reference>
<dbReference type="InterPro" id="IPR030868">
    <property type="entry name" value="MqnA"/>
</dbReference>
<proteinExistence type="inferred from homology"/>
<evidence type="ECO:0000313" key="5">
    <source>
        <dbReference type="EMBL" id="OCC15754.1"/>
    </source>
</evidence>
<dbReference type="InterPro" id="IPR003773">
    <property type="entry name" value="Menaquinone_biosynth"/>
</dbReference>
<sequence length="303" mass="34258">MLLKVGIVNFINTAPFYLPWRGIGDPPQWKVVEGPPSLLNQLLNQGKIQAGLVSSFEYGQNYRKYLLLRDISISATGTVKSVLLLSPVPIEDIRNISITITPKTATSVMLLRIILSSFYGLKFNKDFSFSRGTIEDAKRKNSPYLAIGDEALRLLTQQFSNDITTSSTSDCAIPSVEPEGPLDNCLPNFKYVYDLAEIWMRETGLPFVFAVLALDRHAVLENPEAYKELYNHIQACLNIGEKDIETISKKVAPRIPMTPGHCLSYLRGIEFDFDNRKREGLLLYFKFLKDLNVLDKMPELNFL</sequence>
<organism evidence="5 6">
    <name type="scientific">Dissulfuribacter thermophilus</name>
    <dbReference type="NCBI Taxonomy" id="1156395"/>
    <lineage>
        <taxon>Bacteria</taxon>
        <taxon>Pseudomonadati</taxon>
        <taxon>Thermodesulfobacteriota</taxon>
        <taxon>Dissulfuribacteria</taxon>
        <taxon>Dissulfuribacterales</taxon>
        <taxon>Dissulfuribacteraceae</taxon>
        <taxon>Dissulfuribacter</taxon>
    </lineage>
</organism>
<evidence type="ECO:0000256" key="3">
    <source>
        <dbReference type="ARBA" id="ARBA00023239"/>
    </source>
</evidence>
<dbReference type="EMBL" id="MAGO01000003">
    <property type="protein sequence ID" value="OCC15754.1"/>
    <property type="molecule type" value="Genomic_DNA"/>
</dbReference>
<dbReference type="HAMAP" id="MF_00995">
    <property type="entry name" value="MqnA"/>
    <property type="match status" value="1"/>
</dbReference>
<dbReference type="RefSeq" id="WP_067616383.1">
    <property type="nucleotide sequence ID" value="NZ_MAGO01000003.1"/>
</dbReference>
<dbReference type="Gene3D" id="3.40.190.10">
    <property type="entry name" value="Periplasmic binding protein-like II"/>
    <property type="match status" value="2"/>
</dbReference>
<keyword evidence="2 4" id="KW-0474">Menaquinone biosynthesis</keyword>
<dbReference type="GO" id="GO:0009234">
    <property type="term" value="P:menaquinone biosynthetic process"/>
    <property type="evidence" value="ECO:0007669"/>
    <property type="project" value="UniProtKB-UniRule"/>
</dbReference>
<dbReference type="GO" id="GO:0016836">
    <property type="term" value="F:hydro-lyase activity"/>
    <property type="evidence" value="ECO:0007669"/>
    <property type="project" value="UniProtKB-UniRule"/>
</dbReference>
<dbReference type="PATRIC" id="fig|1156395.6.peg.690"/>
<accession>A0A1B9F7C8</accession>
<dbReference type="EC" id="4.2.1.151" evidence="4"/>
<comment type="function">
    <text evidence="4">Catalyzes the dehydration of chorismate into 3-[(1-carboxyvinyl)oxy]benzoate, a step in the biosynthesis of menaquinone (MK, vitamin K2).</text>
</comment>
<evidence type="ECO:0000313" key="6">
    <source>
        <dbReference type="Proteomes" id="UP000093080"/>
    </source>
</evidence>
<comment type="pathway">
    <text evidence="1 4">Quinol/quinone metabolism; menaquinone biosynthesis.</text>
</comment>
<dbReference type="STRING" id="1156395.DBT_0679"/>
<dbReference type="PANTHER" id="PTHR37690:SF1">
    <property type="entry name" value="CHORISMATE DEHYDRATASE"/>
    <property type="match status" value="1"/>
</dbReference>
<dbReference type="SUPFAM" id="SSF53850">
    <property type="entry name" value="Periplasmic binding protein-like II"/>
    <property type="match status" value="1"/>
</dbReference>
<keyword evidence="6" id="KW-1185">Reference proteome</keyword>
<evidence type="ECO:0000256" key="2">
    <source>
        <dbReference type="ARBA" id="ARBA00022428"/>
    </source>
</evidence>
<dbReference type="CDD" id="cd13634">
    <property type="entry name" value="PBP2_Sco4506"/>
    <property type="match status" value="1"/>
</dbReference>